<dbReference type="GO" id="GO:0000428">
    <property type="term" value="C:DNA-directed RNA polymerase complex"/>
    <property type="evidence" value="ECO:0007669"/>
    <property type="project" value="UniProtKB-KW"/>
</dbReference>
<keyword evidence="7" id="KW-0805">Transcription regulation</keyword>
<dbReference type="Proteomes" id="UP000239757">
    <property type="component" value="Unassembled WGS sequence"/>
</dbReference>
<dbReference type="InterPro" id="IPR015712">
    <property type="entry name" value="DNA-dir_RNA_pol_su2"/>
</dbReference>
<evidence type="ECO:0000256" key="2">
    <source>
        <dbReference type="ARBA" id="ARBA00006835"/>
    </source>
</evidence>
<dbReference type="OrthoDB" id="1533630at2759"/>
<dbReference type="InterPro" id="IPR007644">
    <property type="entry name" value="RNA_pol_bsu_protrusion"/>
</dbReference>
<evidence type="ECO:0000256" key="7">
    <source>
        <dbReference type="ARBA" id="ARBA00023015"/>
    </source>
</evidence>
<evidence type="ECO:0000259" key="12">
    <source>
        <dbReference type="PROSITE" id="PS51032"/>
    </source>
</evidence>
<dbReference type="Pfam" id="PF04565">
    <property type="entry name" value="RNA_pol_Rpb2_3"/>
    <property type="match status" value="1"/>
</dbReference>
<keyword evidence="5" id="KW-0808">Transferase</keyword>
<evidence type="ECO:0000256" key="10">
    <source>
        <dbReference type="ARBA" id="ARBA00023242"/>
    </source>
</evidence>
<evidence type="ECO:0000256" key="9">
    <source>
        <dbReference type="ARBA" id="ARBA00023163"/>
    </source>
</evidence>
<evidence type="ECO:0000313" key="14">
    <source>
        <dbReference type="Proteomes" id="UP000239757"/>
    </source>
</evidence>
<protein>
    <recommendedName>
        <fullName evidence="3">DNA-directed RNA polymerase</fullName>
        <ecNumber evidence="3">2.7.7.6</ecNumber>
    </recommendedName>
</protein>
<sequence>MEKTASGLFLDILAMTHPSTGNYVSLFLWFKDVRIGNPSMTTYEKINPHTCRLADMTYAAPIFADIEYMQESHGQRTRLEKKNVVMGRMPIMLRSCRCVLYGKDEAELARLGECPLDPGGYFIIKGAEKDYVGNKHLELSGQLISLLFEDLFKKTIKKVGDNIDKALAAISRSRALDPSRLLCELDIISEGLKWTLSTGNLPTNRFRMQSKGVTQTLGRMSFIGTLGFMTKVSQQFDKSRKVSGPRALHPSQWGMLCPCDTPEGEGCGLDKNLALMTHVTTDEDEKKKTGKWVWKFRVQGPEERLWSGSYSTPEAATIAHDIAFYSLSTFFFRLLLPPYVTSNTLPKSLQKAVLDDGITVIA</sequence>
<dbReference type="Gene3D" id="3.90.1100.10">
    <property type="match status" value="1"/>
</dbReference>
<dbReference type="GO" id="GO:0005634">
    <property type="term" value="C:nucleus"/>
    <property type="evidence" value="ECO:0007669"/>
    <property type="project" value="UniProtKB-SubCell"/>
</dbReference>
<dbReference type="GO" id="GO:0032549">
    <property type="term" value="F:ribonucleoside binding"/>
    <property type="evidence" value="ECO:0007669"/>
    <property type="project" value="InterPro"/>
</dbReference>
<dbReference type="GO" id="GO:0003700">
    <property type="term" value="F:DNA-binding transcription factor activity"/>
    <property type="evidence" value="ECO:0007669"/>
    <property type="project" value="InterPro"/>
</dbReference>
<keyword evidence="10" id="KW-0539">Nucleus</keyword>
<gene>
    <name evidence="13" type="ORF">GOBAR_AA37344</name>
</gene>
<dbReference type="GO" id="GO:0003677">
    <property type="term" value="F:DNA binding"/>
    <property type="evidence" value="ECO:0007669"/>
    <property type="project" value="UniProtKB-KW"/>
</dbReference>
<reference evidence="13 14" key="1">
    <citation type="submission" date="2015-01" db="EMBL/GenBank/DDBJ databases">
        <title>Genome of allotetraploid Gossypium barbadense reveals genomic plasticity and fiber elongation in cotton evolution.</title>
        <authorList>
            <person name="Chen X."/>
            <person name="Liu X."/>
            <person name="Zhao B."/>
            <person name="Zheng H."/>
            <person name="Hu Y."/>
            <person name="Lu G."/>
            <person name="Yang C."/>
            <person name="Chen J."/>
            <person name="Shan C."/>
            <person name="Zhang L."/>
            <person name="Zhou Y."/>
            <person name="Wang L."/>
            <person name="Guo W."/>
            <person name="Bai Y."/>
            <person name="Ruan J."/>
            <person name="Shangguan X."/>
            <person name="Mao Y."/>
            <person name="Jiang J."/>
            <person name="Zhu Y."/>
            <person name="Lei J."/>
            <person name="Kang H."/>
            <person name="Chen S."/>
            <person name="He X."/>
            <person name="Wang R."/>
            <person name="Wang Y."/>
            <person name="Chen J."/>
            <person name="Wang L."/>
            <person name="Yu S."/>
            <person name="Wang B."/>
            <person name="Wei J."/>
            <person name="Song S."/>
            <person name="Lu X."/>
            <person name="Gao Z."/>
            <person name="Gu W."/>
            <person name="Deng X."/>
            <person name="Ma D."/>
            <person name="Wang S."/>
            <person name="Liang W."/>
            <person name="Fang L."/>
            <person name="Cai C."/>
            <person name="Zhu X."/>
            <person name="Zhou B."/>
            <person name="Zhang Y."/>
            <person name="Chen Z."/>
            <person name="Xu S."/>
            <person name="Zhu R."/>
            <person name="Wang S."/>
            <person name="Zhang T."/>
            <person name="Zhao G."/>
        </authorList>
    </citation>
    <scope>NUCLEOTIDE SEQUENCE [LARGE SCALE GENOMIC DNA]</scope>
    <source>
        <strain evidence="14">cv. Xinhai21</strain>
        <tissue evidence="13">Leaf</tissue>
    </source>
</reference>
<dbReference type="InterPro" id="IPR007645">
    <property type="entry name" value="RNA_pol_Rpb2_3"/>
</dbReference>
<dbReference type="EC" id="2.7.7.6" evidence="3"/>
<name>A0A2P5VWZ4_GOSBA</name>
<dbReference type="InterPro" id="IPR001471">
    <property type="entry name" value="AP2/ERF_dom"/>
</dbReference>
<dbReference type="GO" id="GO:0003899">
    <property type="term" value="F:DNA-directed RNA polymerase activity"/>
    <property type="evidence" value="ECO:0007669"/>
    <property type="project" value="UniProtKB-EC"/>
</dbReference>
<evidence type="ECO:0000256" key="6">
    <source>
        <dbReference type="ARBA" id="ARBA00022695"/>
    </source>
</evidence>
<keyword evidence="8" id="KW-0238">DNA-binding</keyword>
<accession>A0A2P5VWZ4</accession>
<feature type="domain" description="AP2/ERF" evidence="12">
    <location>
        <begin position="275"/>
        <end position="337"/>
    </location>
</feature>
<keyword evidence="4" id="KW-0240">DNA-directed RNA polymerase</keyword>
<dbReference type="PANTHER" id="PTHR20856">
    <property type="entry name" value="DNA-DIRECTED RNA POLYMERASE I SUBUNIT 2"/>
    <property type="match status" value="1"/>
</dbReference>
<dbReference type="AlphaFoldDB" id="A0A2P5VWZ4"/>
<dbReference type="Pfam" id="PF04563">
    <property type="entry name" value="RNA_pol_Rpb2_1"/>
    <property type="match status" value="1"/>
</dbReference>
<evidence type="ECO:0000256" key="8">
    <source>
        <dbReference type="ARBA" id="ARBA00023125"/>
    </source>
</evidence>
<keyword evidence="6" id="KW-0548">Nucleotidyltransferase</keyword>
<comment type="subcellular location">
    <subcellularLocation>
        <location evidence="1">Nucleus</location>
    </subcellularLocation>
</comment>
<dbReference type="GO" id="GO:0006351">
    <property type="term" value="P:DNA-templated transcription"/>
    <property type="evidence" value="ECO:0007669"/>
    <property type="project" value="InterPro"/>
</dbReference>
<comment type="similarity">
    <text evidence="2 11">Belongs to the RNA polymerase beta chain family.</text>
</comment>
<evidence type="ECO:0000313" key="13">
    <source>
        <dbReference type="EMBL" id="PPR83370.1"/>
    </source>
</evidence>
<dbReference type="SUPFAM" id="SSF54171">
    <property type="entry name" value="DNA-binding domain"/>
    <property type="match status" value="1"/>
</dbReference>
<dbReference type="InterPro" id="IPR016177">
    <property type="entry name" value="DNA-bd_dom_sf"/>
</dbReference>
<dbReference type="SUPFAM" id="SSF64484">
    <property type="entry name" value="beta and beta-prime subunits of DNA dependent RNA-polymerase"/>
    <property type="match status" value="1"/>
</dbReference>
<dbReference type="PROSITE" id="PS51032">
    <property type="entry name" value="AP2_ERF"/>
    <property type="match status" value="1"/>
</dbReference>
<proteinExistence type="inferred from homology"/>
<evidence type="ECO:0000256" key="3">
    <source>
        <dbReference type="ARBA" id="ARBA00012418"/>
    </source>
</evidence>
<keyword evidence="9" id="KW-0804">Transcription</keyword>
<evidence type="ECO:0000256" key="1">
    <source>
        <dbReference type="ARBA" id="ARBA00004123"/>
    </source>
</evidence>
<organism evidence="13 14">
    <name type="scientific">Gossypium barbadense</name>
    <name type="common">Sea Island cotton</name>
    <name type="synonym">Hibiscus barbadensis</name>
    <dbReference type="NCBI Taxonomy" id="3634"/>
    <lineage>
        <taxon>Eukaryota</taxon>
        <taxon>Viridiplantae</taxon>
        <taxon>Streptophyta</taxon>
        <taxon>Embryophyta</taxon>
        <taxon>Tracheophyta</taxon>
        <taxon>Spermatophyta</taxon>
        <taxon>Magnoliopsida</taxon>
        <taxon>eudicotyledons</taxon>
        <taxon>Gunneridae</taxon>
        <taxon>Pentapetalae</taxon>
        <taxon>rosids</taxon>
        <taxon>malvids</taxon>
        <taxon>Malvales</taxon>
        <taxon>Malvaceae</taxon>
        <taxon>Malvoideae</taxon>
        <taxon>Gossypium</taxon>
    </lineage>
</organism>
<evidence type="ECO:0000256" key="5">
    <source>
        <dbReference type="ARBA" id="ARBA00022679"/>
    </source>
</evidence>
<evidence type="ECO:0000256" key="4">
    <source>
        <dbReference type="ARBA" id="ARBA00022478"/>
    </source>
</evidence>
<dbReference type="EMBL" id="KZ670388">
    <property type="protein sequence ID" value="PPR83370.1"/>
    <property type="molecule type" value="Genomic_DNA"/>
</dbReference>
<evidence type="ECO:0000256" key="11">
    <source>
        <dbReference type="RuleBase" id="RU000434"/>
    </source>
</evidence>